<dbReference type="EMBL" id="JBHRSB010000001">
    <property type="protein sequence ID" value="MFC2998337.1"/>
    <property type="molecule type" value="Genomic_DNA"/>
</dbReference>
<dbReference type="RefSeq" id="WP_216833721.1">
    <property type="nucleotide sequence ID" value="NZ_JAFNJS010000001.1"/>
</dbReference>
<comment type="caution">
    <text evidence="7">The sequence shown here is derived from an EMBL/GenBank/DDBJ whole genome shotgun (WGS) entry which is preliminary data.</text>
</comment>
<evidence type="ECO:0000256" key="3">
    <source>
        <dbReference type="ARBA" id="ARBA00038209"/>
    </source>
</evidence>
<dbReference type="InterPro" id="IPR029767">
    <property type="entry name" value="WecB-like"/>
</dbReference>
<dbReference type="Pfam" id="PF02350">
    <property type="entry name" value="Epimerase_2"/>
    <property type="match status" value="1"/>
</dbReference>
<evidence type="ECO:0000256" key="2">
    <source>
        <dbReference type="ARBA" id="ARBA00036080"/>
    </source>
</evidence>
<accession>A0ABV7BL76</accession>
<evidence type="ECO:0000256" key="5">
    <source>
        <dbReference type="RuleBase" id="RU003513"/>
    </source>
</evidence>
<dbReference type="PANTHER" id="PTHR43174">
    <property type="entry name" value="UDP-N-ACETYLGLUCOSAMINE 2-EPIMERASE"/>
    <property type="match status" value="1"/>
</dbReference>
<comment type="catalytic activity">
    <reaction evidence="2">
        <text>UDP-N-acetyl-alpha-D-glucosamine = UDP-N-acetyl-alpha-D-mannosamine</text>
        <dbReference type="Rhea" id="RHEA:17213"/>
        <dbReference type="ChEBI" id="CHEBI:57705"/>
        <dbReference type="ChEBI" id="CHEBI:68623"/>
        <dbReference type="EC" id="5.1.3.14"/>
    </reaction>
</comment>
<dbReference type="CDD" id="cd03786">
    <property type="entry name" value="GTB_UDP-GlcNAc_2-Epimerase"/>
    <property type="match status" value="1"/>
</dbReference>
<keyword evidence="8" id="KW-1185">Reference proteome</keyword>
<dbReference type="GO" id="GO:0008761">
    <property type="term" value="F:UDP-N-acetylglucosamine 2-epimerase activity"/>
    <property type="evidence" value="ECO:0007669"/>
    <property type="project" value="UniProtKB-EC"/>
</dbReference>
<organism evidence="7 8">
    <name type="scientific">Falsiroseomonas tokyonensis</name>
    <dbReference type="NCBI Taxonomy" id="430521"/>
    <lineage>
        <taxon>Bacteria</taxon>
        <taxon>Pseudomonadati</taxon>
        <taxon>Pseudomonadota</taxon>
        <taxon>Alphaproteobacteria</taxon>
        <taxon>Acetobacterales</taxon>
        <taxon>Roseomonadaceae</taxon>
        <taxon>Falsiroseomonas</taxon>
    </lineage>
</organism>
<evidence type="ECO:0000256" key="4">
    <source>
        <dbReference type="ARBA" id="ARBA00038858"/>
    </source>
</evidence>
<dbReference type="NCBIfam" id="TIGR00236">
    <property type="entry name" value="wecB"/>
    <property type="match status" value="1"/>
</dbReference>
<comment type="similarity">
    <text evidence="3 5">Belongs to the UDP-N-acetylglucosamine 2-epimerase family.</text>
</comment>
<dbReference type="PANTHER" id="PTHR43174:SF2">
    <property type="entry name" value="UDP-N-ACETYLGLUCOSAMINE 2-EPIMERASE"/>
    <property type="match status" value="1"/>
</dbReference>
<protein>
    <recommendedName>
        <fullName evidence="4">UDP-N-acetylglucosamine 2-epimerase (non-hydrolyzing)</fullName>
        <ecNumber evidence="4">5.1.3.14</ecNumber>
    </recommendedName>
</protein>
<feature type="domain" description="UDP-N-acetylglucosamine 2-epimerase" evidence="6">
    <location>
        <begin position="32"/>
        <end position="366"/>
    </location>
</feature>
<evidence type="ECO:0000259" key="6">
    <source>
        <dbReference type="Pfam" id="PF02350"/>
    </source>
</evidence>
<name>A0ABV7BL76_9PROT</name>
<keyword evidence="1 5" id="KW-0413">Isomerase</keyword>
<dbReference type="EC" id="5.1.3.14" evidence="4"/>
<evidence type="ECO:0000256" key="1">
    <source>
        <dbReference type="ARBA" id="ARBA00023235"/>
    </source>
</evidence>
<dbReference type="InterPro" id="IPR003331">
    <property type="entry name" value="UDP_GlcNAc_Epimerase_2_dom"/>
</dbReference>
<evidence type="ECO:0000313" key="7">
    <source>
        <dbReference type="EMBL" id="MFC2998337.1"/>
    </source>
</evidence>
<gene>
    <name evidence="7" type="primary">wecB</name>
    <name evidence="7" type="ORF">ACFOD3_00450</name>
</gene>
<proteinExistence type="inferred from homology"/>
<evidence type="ECO:0000313" key="8">
    <source>
        <dbReference type="Proteomes" id="UP001595420"/>
    </source>
</evidence>
<dbReference type="Proteomes" id="UP001595420">
    <property type="component" value="Unassembled WGS sequence"/>
</dbReference>
<sequence>MNAFPPPLPGCRILVVFGTRPEAIKMMPVLAALRDHPRLRPTACATGQHPALVADVMAEFGERPEIELGALPPGRGLPLLTGYLLTSVASAIAAARPDLVLVQGDTLSAFAAALAAHQAGVPVGHVEAGLRSGDLANPWPEEFHRVAIDAMAVLRFAPTEQAAAHLRTEYGSGQVLVTGNTGIDALFRARRTGVVPVAIAPGRRLLLVTAHRRENWGAPLLRIAEAVAALAQREDVEIVWPLHPNPAVRDAVTGRLAGLPRVHLLGALPYCDSVALMRAASLLLTDSGGMQEEAPALGCPVLVLREVTERPEVVEAGAAEVVGTSTEGILAAARALLEDPVRLAAMSRPIFPFGDGRASERIASAIGAWWEARCSASA</sequence>
<reference evidence="8" key="1">
    <citation type="journal article" date="2019" name="Int. J. Syst. Evol. Microbiol.">
        <title>The Global Catalogue of Microorganisms (GCM) 10K type strain sequencing project: providing services to taxonomists for standard genome sequencing and annotation.</title>
        <authorList>
            <consortium name="The Broad Institute Genomics Platform"/>
            <consortium name="The Broad Institute Genome Sequencing Center for Infectious Disease"/>
            <person name="Wu L."/>
            <person name="Ma J."/>
        </authorList>
    </citation>
    <scope>NUCLEOTIDE SEQUENCE [LARGE SCALE GENOMIC DNA]</scope>
    <source>
        <strain evidence="8">CGMCC 1.16855</strain>
    </source>
</reference>